<reference evidence="1 2" key="1">
    <citation type="submission" date="2021-01" db="EMBL/GenBank/DDBJ databases">
        <title>Chromosome-level genome assembly of a human fungal pathogen reveals clustering of transcriptionally co-regulated genes.</title>
        <authorList>
            <person name="Voorhies M."/>
            <person name="Cohen S."/>
            <person name="Shea T.P."/>
            <person name="Petrus S."/>
            <person name="Munoz J.F."/>
            <person name="Poplawski S."/>
            <person name="Goldman W.E."/>
            <person name="Michael T."/>
            <person name="Cuomo C.A."/>
            <person name="Sil A."/>
            <person name="Beyhan S."/>
        </authorList>
    </citation>
    <scope>NUCLEOTIDE SEQUENCE [LARGE SCALE GENOMIC DNA]</scope>
    <source>
        <strain evidence="1 2">G184AR</strain>
    </source>
</reference>
<gene>
    <name evidence="1" type="ORF">I7I52_04947</name>
</gene>
<dbReference type="EMBL" id="JAEVHI010000004">
    <property type="protein sequence ID" value="KAG5293590.1"/>
    <property type="molecule type" value="Genomic_DNA"/>
</dbReference>
<name>A0A8H7YJM8_AJECA</name>
<comment type="caution">
    <text evidence="1">The sequence shown here is derived from an EMBL/GenBank/DDBJ whole genome shotgun (WGS) entry which is preliminary data.</text>
</comment>
<organism evidence="1 2">
    <name type="scientific">Ajellomyces capsulatus</name>
    <name type="common">Darling's disease fungus</name>
    <name type="synonym">Histoplasma capsulatum</name>
    <dbReference type="NCBI Taxonomy" id="5037"/>
    <lineage>
        <taxon>Eukaryota</taxon>
        <taxon>Fungi</taxon>
        <taxon>Dikarya</taxon>
        <taxon>Ascomycota</taxon>
        <taxon>Pezizomycotina</taxon>
        <taxon>Eurotiomycetes</taxon>
        <taxon>Eurotiomycetidae</taxon>
        <taxon>Onygenales</taxon>
        <taxon>Ajellomycetaceae</taxon>
        <taxon>Histoplasma</taxon>
    </lineage>
</organism>
<evidence type="ECO:0000313" key="1">
    <source>
        <dbReference type="EMBL" id="KAG5293590.1"/>
    </source>
</evidence>
<protein>
    <submittedName>
        <fullName evidence="1">Uncharacterized protein</fullName>
    </submittedName>
</protein>
<proteinExistence type="predicted"/>
<dbReference type="AlphaFoldDB" id="A0A8H7YJM8"/>
<dbReference type="Proteomes" id="UP000670092">
    <property type="component" value="Unassembled WGS sequence"/>
</dbReference>
<dbReference type="VEuPathDB" id="FungiDB:I7I52_04947"/>
<accession>A0A8H7YJM8</accession>
<sequence>MGVHRLLPAYAGWLTGSRDDTSFYFEAASSHRGYKESASSYAGSYCLIKYCSLKIPTKVIYKGYNQNNNKIYIIYDRYIKKREWGKGAHARKR</sequence>
<evidence type="ECO:0000313" key="2">
    <source>
        <dbReference type="Proteomes" id="UP000670092"/>
    </source>
</evidence>